<feature type="compositionally biased region" description="Basic and acidic residues" evidence="1">
    <location>
        <begin position="1"/>
        <end position="11"/>
    </location>
</feature>
<accession>A0ABR1XTG8</accession>
<feature type="region of interest" description="Disordered" evidence="1">
    <location>
        <begin position="43"/>
        <end position="91"/>
    </location>
</feature>
<keyword evidence="3" id="KW-1185">Reference proteome</keyword>
<name>A0ABR1XTG8_9PEZI</name>
<evidence type="ECO:0000313" key="3">
    <source>
        <dbReference type="Proteomes" id="UP001456524"/>
    </source>
</evidence>
<evidence type="ECO:0000313" key="2">
    <source>
        <dbReference type="EMBL" id="KAK8166493.1"/>
    </source>
</evidence>
<evidence type="ECO:0000256" key="1">
    <source>
        <dbReference type="SAM" id="MobiDB-lite"/>
    </source>
</evidence>
<proteinExistence type="predicted"/>
<sequence>MPAWRLHESKQAYRGLGLDPKQRTDNDDGKSIISLILMPGRLHTSSASQDHCLAKTRRAKKKRARNKEEERDSEAWTEKGRNKRRTRKYQAQTMPSPLSLMLSVITVSLSPDLPEAGRQAGSLRLFSAMGMRCVCDPVTSHKTQTKPGHSQPARGYMQSIHTRGKGLRVRPIHLFVHPFLCFRRASPPGADTYLPVSGGPLPVGLCAQIQ</sequence>
<organism evidence="2 3">
    <name type="scientific">Phyllosticta citrichinensis</name>
    <dbReference type="NCBI Taxonomy" id="1130410"/>
    <lineage>
        <taxon>Eukaryota</taxon>
        <taxon>Fungi</taxon>
        <taxon>Dikarya</taxon>
        <taxon>Ascomycota</taxon>
        <taxon>Pezizomycotina</taxon>
        <taxon>Dothideomycetes</taxon>
        <taxon>Dothideomycetes incertae sedis</taxon>
        <taxon>Botryosphaeriales</taxon>
        <taxon>Phyllostictaceae</taxon>
        <taxon>Phyllosticta</taxon>
    </lineage>
</organism>
<feature type="region of interest" description="Disordered" evidence="1">
    <location>
        <begin position="1"/>
        <end position="31"/>
    </location>
</feature>
<comment type="caution">
    <text evidence="2">The sequence shown here is derived from an EMBL/GenBank/DDBJ whole genome shotgun (WGS) entry which is preliminary data.</text>
</comment>
<feature type="compositionally biased region" description="Basic residues" evidence="1">
    <location>
        <begin position="54"/>
        <end position="65"/>
    </location>
</feature>
<feature type="compositionally biased region" description="Basic and acidic residues" evidence="1">
    <location>
        <begin position="20"/>
        <end position="30"/>
    </location>
</feature>
<protein>
    <submittedName>
        <fullName evidence="2">Uncharacterized protein</fullName>
    </submittedName>
</protein>
<dbReference type="EMBL" id="JBBWUH010000005">
    <property type="protein sequence ID" value="KAK8166493.1"/>
    <property type="molecule type" value="Genomic_DNA"/>
</dbReference>
<reference evidence="2 3" key="1">
    <citation type="journal article" date="2022" name="G3 (Bethesda)">
        <title>Enemy or ally: a genomic approach to elucidate the lifestyle of Phyllosticta citrichinaensis.</title>
        <authorList>
            <person name="Buijs V.A."/>
            <person name="Groenewald J.Z."/>
            <person name="Haridas S."/>
            <person name="LaButti K.M."/>
            <person name="Lipzen A."/>
            <person name="Martin F.M."/>
            <person name="Barry K."/>
            <person name="Grigoriev I.V."/>
            <person name="Crous P.W."/>
            <person name="Seidl M.F."/>
        </authorList>
    </citation>
    <scope>NUCLEOTIDE SEQUENCE [LARGE SCALE GENOMIC DNA]</scope>
    <source>
        <strain evidence="2 3">CBS 129764</strain>
    </source>
</reference>
<dbReference type="Proteomes" id="UP001456524">
    <property type="component" value="Unassembled WGS sequence"/>
</dbReference>
<feature type="compositionally biased region" description="Basic and acidic residues" evidence="1">
    <location>
        <begin position="66"/>
        <end position="80"/>
    </location>
</feature>
<gene>
    <name evidence="2" type="ORF">IWX90DRAFT_414888</name>
</gene>